<comment type="caution">
    <text evidence="4">The sequence shown here is derived from an EMBL/GenBank/DDBJ whole genome shotgun (WGS) entry which is preliminary data.</text>
</comment>
<evidence type="ECO:0000256" key="1">
    <source>
        <dbReference type="SAM" id="MobiDB-lite"/>
    </source>
</evidence>
<dbReference type="Proteomes" id="UP000824261">
    <property type="component" value="Unassembled WGS sequence"/>
</dbReference>
<feature type="compositionally biased region" description="Low complexity" evidence="1">
    <location>
        <begin position="178"/>
        <end position="204"/>
    </location>
</feature>
<accession>A0A9D0ZYB7</accession>
<feature type="compositionally biased region" description="Polar residues" evidence="1">
    <location>
        <begin position="113"/>
        <end position="156"/>
    </location>
</feature>
<proteinExistence type="predicted"/>
<name>A0A9D0ZYB7_9ACTN</name>
<evidence type="ECO:0000313" key="4">
    <source>
        <dbReference type="EMBL" id="HIR00667.1"/>
    </source>
</evidence>
<dbReference type="AlphaFoldDB" id="A0A9D0ZYB7"/>
<reference evidence="4" key="2">
    <citation type="journal article" date="2021" name="PeerJ">
        <title>Extensive microbial diversity within the chicken gut microbiome revealed by metagenomics and culture.</title>
        <authorList>
            <person name="Gilroy R."/>
            <person name="Ravi A."/>
            <person name="Getino M."/>
            <person name="Pursley I."/>
            <person name="Horton D.L."/>
            <person name="Alikhan N.F."/>
            <person name="Baker D."/>
            <person name="Gharbi K."/>
            <person name="Hall N."/>
            <person name="Watson M."/>
            <person name="Adriaenssens E.M."/>
            <person name="Foster-Nyarko E."/>
            <person name="Jarju S."/>
            <person name="Secka A."/>
            <person name="Antonio M."/>
            <person name="Oren A."/>
            <person name="Chaudhuri R.R."/>
            <person name="La Ragione R."/>
            <person name="Hildebrand F."/>
            <person name="Pallen M.J."/>
        </authorList>
    </citation>
    <scope>NUCLEOTIDE SEQUENCE</scope>
    <source>
        <strain evidence="4">ChiGjej1B1-2707</strain>
    </source>
</reference>
<organism evidence="4 5">
    <name type="scientific">Candidatus Aveggerthella stercoripullorum</name>
    <dbReference type="NCBI Taxonomy" id="2840688"/>
    <lineage>
        <taxon>Bacteria</taxon>
        <taxon>Bacillati</taxon>
        <taxon>Actinomycetota</taxon>
        <taxon>Coriobacteriia</taxon>
        <taxon>Eggerthellales</taxon>
        <taxon>Eggerthellaceae</taxon>
        <taxon>Eggerthellaceae incertae sedis</taxon>
        <taxon>Candidatus Aveggerthella</taxon>
    </lineage>
</organism>
<feature type="compositionally biased region" description="Basic and acidic residues" evidence="1">
    <location>
        <begin position="27"/>
        <end position="38"/>
    </location>
</feature>
<evidence type="ECO:0000313" key="5">
    <source>
        <dbReference type="Proteomes" id="UP000824261"/>
    </source>
</evidence>
<keyword evidence="2" id="KW-0472">Membrane</keyword>
<protein>
    <submittedName>
        <fullName evidence="4">DUF4430 domain-containing protein</fullName>
    </submittedName>
</protein>
<feature type="region of interest" description="Disordered" evidence="1">
    <location>
        <begin position="27"/>
        <end position="56"/>
    </location>
</feature>
<feature type="transmembrane region" description="Helical" evidence="2">
    <location>
        <begin position="63"/>
        <end position="84"/>
    </location>
</feature>
<dbReference type="EMBL" id="DVGB01000001">
    <property type="protein sequence ID" value="HIR00667.1"/>
    <property type="molecule type" value="Genomic_DNA"/>
</dbReference>
<evidence type="ECO:0000256" key="2">
    <source>
        <dbReference type="SAM" id="Phobius"/>
    </source>
</evidence>
<dbReference type="Gene3D" id="2.170.130.30">
    <property type="match status" value="1"/>
</dbReference>
<reference evidence="4" key="1">
    <citation type="submission" date="2020-10" db="EMBL/GenBank/DDBJ databases">
        <authorList>
            <person name="Gilroy R."/>
        </authorList>
    </citation>
    <scope>NUCLEOTIDE SEQUENCE</scope>
    <source>
        <strain evidence="4">ChiGjej1B1-2707</strain>
    </source>
</reference>
<dbReference type="Pfam" id="PF14478">
    <property type="entry name" value="DUF4430"/>
    <property type="match status" value="1"/>
</dbReference>
<dbReference type="InterPro" id="IPR027954">
    <property type="entry name" value="Transcobalamin-like_C"/>
</dbReference>
<keyword evidence="2" id="KW-1133">Transmembrane helix</keyword>
<gene>
    <name evidence="4" type="ORF">IAA69_00090</name>
</gene>
<feature type="region of interest" description="Disordered" evidence="1">
    <location>
        <begin position="103"/>
        <end position="218"/>
    </location>
</feature>
<feature type="domain" description="Transcobalamin-like C-terminal" evidence="3">
    <location>
        <begin position="245"/>
        <end position="315"/>
    </location>
</feature>
<evidence type="ECO:0000259" key="3">
    <source>
        <dbReference type="Pfam" id="PF14478"/>
    </source>
</evidence>
<keyword evidence="2" id="KW-0812">Transmembrane</keyword>
<sequence length="319" mass="32229">MEEHNTDAREESASEVLRERVVAFGERAEGAEGQKDAADVQDAAVPGISGTAPSSKRPFSRKVLAAAVAVACVVACAVGVAVAWNGGLFQTVDDVPLKAEQAASDDVAERSSAAVSTAHESSSAAEGDEQPSSSEAAEGTSQESAETQATKANQASAIDIPQGGGPAENTVDASREQASPSASSEGEAAAPSAPAEPAPGSEPEAAPPAAPSEEEPVAQTVSVAVDGTVVGAGIFFDDKISYREGMTAYDALAETGVSYNATTSAFGMYVTAIAGLAEKDHGPQSGWKYSVNGAVPQTSASSYVLQPGDVVRWFYATAA</sequence>